<dbReference type="InterPro" id="IPR018289">
    <property type="entry name" value="MULE_transposase_dom"/>
</dbReference>
<keyword evidence="2 6" id="KW-0479">Metal-binding</keyword>
<evidence type="ECO:0000256" key="7">
    <source>
        <dbReference type="SAM" id="MobiDB-lite"/>
    </source>
</evidence>
<dbReference type="SMART" id="SM00575">
    <property type="entry name" value="ZnF_PMZ"/>
    <property type="match status" value="1"/>
</dbReference>
<comment type="caution">
    <text evidence="9">The sequence shown here is derived from an EMBL/GenBank/DDBJ whole genome shotgun (WGS) entry which is preliminary data.</text>
</comment>
<evidence type="ECO:0000256" key="2">
    <source>
        <dbReference type="ARBA" id="ARBA00022723"/>
    </source>
</evidence>
<comment type="subcellular location">
    <subcellularLocation>
        <location evidence="6">Nucleus</location>
    </subcellularLocation>
</comment>
<comment type="similarity">
    <text evidence="1 6">Belongs to the FHY3/FAR1 family.</text>
</comment>
<dbReference type="Pfam" id="PF10551">
    <property type="entry name" value="MULE"/>
    <property type="match status" value="1"/>
</dbReference>
<proteinExistence type="inferred from homology"/>
<dbReference type="Pfam" id="PF04434">
    <property type="entry name" value="SWIM"/>
    <property type="match status" value="1"/>
</dbReference>
<keyword evidence="3 5" id="KW-0863">Zinc-finger</keyword>
<dbReference type="InterPro" id="IPR031052">
    <property type="entry name" value="FHY3/FAR1"/>
</dbReference>
<feature type="region of interest" description="Disordered" evidence="7">
    <location>
        <begin position="42"/>
        <end position="68"/>
    </location>
</feature>
<feature type="compositionally biased region" description="Polar residues" evidence="7">
    <location>
        <begin position="597"/>
        <end position="610"/>
    </location>
</feature>
<keyword evidence="4 6" id="KW-0862">Zinc</keyword>
<dbReference type="Proteomes" id="UP000811609">
    <property type="component" value="Chromosome 1"/>
</dbReference>
<comment type="function">
    <text evidence="6">Putative transcription activator involved in regulating light control of development.</text>
</comment>
<evidence type="ECO:0000256" key="1">
    <source>
        <dbReference type="ARBA" id="ARBA00005889"/>
    </source>
</evidence>
<evidence type="ECO:0000256" key="4">
    <source>
        <dbReference type="ARBA" id="ARBA00022833"/>
    </source>
</evidence>
<evidence type="ECO:0000259" key="8">
    <source>
        <dbReference type="PROSITE" id="PS50966"/>
    </source>
</evidence>
<evidence type="ECO:0000256" key="5">
    <source>
        <dbReference type="PROSITE-ProRule" id="PRU00325"/>
    </source>
</evidence>
<dbReference type="PROSITE" id="PS50966">
    <property type="entry name" value="ZF_SWIM"/>
    <property type="match status" value="1"/>
</dbReference>
<reference evidence="9" key="1">
    <citation type="submission" date="2020-12" db="EMBL/GenBank/DDBJ databases">
        <title>WGS assembly of Carya illinoinensis cv. Pawnee.</title>
        <authorList>
            <person name="Platts A."/>
            <person name="Shu S."/>
            <person name="Wright S."/>
            <person name="Barry K."/>
            <person name="Edger P."/>
            <person name="Pires J.C."/>
            <person name="Schmutz J."/>
        </authorList>
    </citation>
    <scope>NUCLEOTIDE SEQUENCE</scope>
    <source>
        <tissue evidence="9">Leaf</tissue>
    </source>
</reference>
<dbReference type="GO" id="GO:0008270">
    <property type="term" value="F:zinc ion binding"/>
    <property type="evidence" value="ECO:0007669"/>
    <property type="project" value="UniProtKB-UniRule"/>
</dbReference>
<accession>A0A8T1RME0</accession>
<dbReference type="GO" id="GO:0006355">
    <property type="term" value="P:regulation of DNA-templated transcription"/>
    <property type="evidence" value="ECO:0007669"/>
    <property type="project" value="UniProtKB-UniRule"/>
</dbReference>
<feature type="domain" description="SWIM-type" evidence="8">
    <location>
        <begin position="479"/>
        <end position="517"/>
    </location>
</feature>
<dbReference type="InterPro" id="IPR007527">
    <property type="entry name" value="Znf_SWIM"/>
</dbReference>
<dbReference type="AlphaFoldDB" id="A0A8T1RME0"/>
<evidence type="ECO:0000256" key="3">
    <source>
        <dbReference type="ARBA" id="ARBA00022771"/>
    </source>
</evidence>
<dbReference type="PANTHER" id="PTHR31669">
    <property type="entry name" value="PROTEIN FAR1-RELATED SEQUENCE 10-RELATED"/>
    <property type="match status" value="1"/>
</dbReference>
<gene>
    <name evidence="9" type="ORF">CIPAW_01G140000</name>
</gene>
<protein>
    <recommendedName>
        <fullName evidence="6">Protein FAR1-RELATED SEQUENCE</fullName>
    </recommendedName>
</protein>
<dbReference type="PANTHER" id="PTHR31669:SF283">
    <property type="entry name" value="PROTEIN FAR1-RELATED SEQUENCE"/>
    <property type="match status" value="1"/>
</dbReference>
<organism evidence="9 10">
    <name type="scientific">Carya illinoinensis</name>
    <name type="common">Pecan</name>
    <dbReference type="NCBI Taxonomy" id="32201"/>
    <lineage>
        <taxon>Eukaryota</taxon>
        <taxon>Viridiplantae</taxon>
        <taxon>Streptophyta</taxon>
        <taxon>Embryophyta</taxon>
        <taxon>Tracheophyta</taxon>
        <taxon>Spermatophyta</taxon>
        <taxon>Magnoliopsida</taxon>
        <taxon>eudicotyledons</taxon>
        <taxon>Gunneridae</taxon>
        <taxon>Pentapetalae</taxon>
        <taxon>rosids</taxon>
        <taxon>fabids</taxon>
        <taxon>Fagales</taxon>
        <taxon>Juglandaceae</taxon>
        <taxon>Carya</taxon>
    </lineage>
</organism>
<keyword evidence="10" id="KW-1185">Reference proteome</keyword>
<dbReference type="GO" id="GO:0005634">
    <property type="term" value="C:nucleus"/>
    <property type="evidence" value="ECO:0007669"/>
    <property type="project" value="UniProtKB-SubCell"/>
</dbReference>
<feature type="compositionally biased region" description="Basic residues" evidence="7">
    <location>
        <begin position="638"/>
        <end position="654"/>
    </location>
</feature>
<feature type="compositionally biased region" description="Basic and acidic residues" evidence="7">
    <location>
        <begin position="42"/>
        <end position="51"/>
    </location>
</feature>
<dbReference type="InterPro" id="IPR006564">
    <property type="entry name" value="Znf_PMZ"/>
</dbReference>
<name>A0A8T1RME0_CARIL</name>
<evidence type="ECO:0000313" key="10">
    <source>
        <dbReference type="Proteomes" id="UP000811609"/>
    </source>
</evidence>
<feature type="region of interest" description="Disordered" evidence="7">
    <location>
        <begin position="597"/>
        <end position="654"/>
    </location>
</feature>
<evidence type="ECO:0000313" key="9">
    <source>
        <dbReference type="EMBL" id="KAG6667998.1"/>
    </source>
</evidence>
<sequence length="654" mass="74713">MDENDMVEEPSKGMEFNSFEDLLSYYKQYGKKCGFGVMTKRTERGEDEGGGKARNRTLNVTNPRPTGKTECKAKINALRIDGKLRLTTVHNIHNHGLSPKKSRFFRCNREVSESVKRILDTNDLAGIRMNKSFGSLVVGAGGFENLPFLENDCRNYIDKARHLRLGAGGAGALNEYFLRMQYRNPGFFALMDLDDDGRLKNVFWADPCSRAAYQYFGDVVTFDITYLTNRYGMPFAPFVGVNHHGQSILLGAGLISSEDTETFVCDKNAIAIVFPETKHRFCLWHILKKVPEKLGSYASYKNEMKNELMKCVYDTQSMDEFEKCWDELITSYNLQENAWLRSLYVDRKHWVPAFLKESFWAGMSTTQQSESMNAFFDGYVHAKTNLKEFVDQFDNALKKKIENENAADFHSFSVTIPCISRSPIEKRFQELYTNAKFKEVQKQVTGMIDLNPKLLESDGALHIYRVEDEIRLEEFTKPVTHSVAFSTVDATAKCSCGLFEMRGILCRHIYAVFRSNEIKVFPDKYILDRWRKDIKRRYTLIHSSYDGGEQRADSNRYSELLNICYQMITRAAGTRAHTEDAKKPLSMTQTGFNACSTAKETNTGSGSGQVRSPHVVRGKGRLPSLRRASRMEIDMRKAKAKTKKAPSKGKRKEV</sequence>
<dbReference type="EMBL" id="CM031809">
    <property type="protein sequence ID" value="KAG6667998.1"/>
    <property type="molecule type" value="Genomic_DNA"/>
</dbReference>
<evidence type="ECO:0000256" key="6">
    <source>
        <dbReference type="RuleBase" id="RU367018"/>
    </source>
</evidence>
<keyword evidence="6" id="KW-0539">Nucleus</keyword>